<dbReference type="AlphaFoldDB" id="A0A953HMC2"/>
<name>A0A953HMC2_9BACT</name>
<dbReference type="RefSeq" id="WP_222580148.1">
    <property type="nucleotide sequence ID" value="NZ_JAHVHU010000009.1"/>
</dbReference>
<feature type="chain" id="PRO_5037419670" description="Outer membrane protein beta-barrel domain-containing protein" evidence="1">
    <location>
        <begin position="19"/>
        <end position="189"/>
    </location>
</feature>
<protein>
    <recommendedName>
        <fullName evidence="4">Outer membrane protein beta-barrel domain-containing protein</fullName>
    </recommendedName>
</protein>
<organism evidence="2 3">
    <name type="scientific">Membranihabitans marinus</name>
    <dbReference type="NCBI Taxonomy" id="1227546"/>
    <lineage>
        <taxon>Bacteria</taxon>
        <taxon>Pseudomonadati</taxon>
        <taxon>Bacteroidota</taxon>
        <taxon>Saprospiria</taxon>
        <taxon>Saprospirales</taxon>
        <taxon>Saprospiraceae</taxon>
        <taxon>Membranihabitans</taxon>
    </lineage>
</organism>
<sequence length="189" mass="20675">MKNAIILALTLFTLTSYAQNPGQAVERKGFVIGIGAGIGVVSISHGDHGSFEKAEGGLSLPDLRLGWMINERLAIIGNSPGKIYDYEGKDRHFGAIIPTVQYWIQDRLWINGGFGLAMDSPALYDIDDLEDEEWNFGCAVTASAGYELVQKKNYALDLHTQVLLGRVNTGNDQHRDGVVISVGVGFTWY</sequence>
<dbReference type="SUPFAM" id="SSF56925">
    <property type="entry name" value="OMPA-like"/>
    <property type="match status" value="1"/>
</dbReference>
<keyword evidence="3" id="KW-1185">Reference proteome</keyword>
<evidence type="ECO:0008006" key="4">
    <source>
        <dbReference type="Google" id="ProtNLM"/>
    </source>
</evidence>
<dbReference type="InterPro" id="IPR011250">
    <property type="entry name" value="OMP/PagP_B-barrel"/>
</dbReference>
<evidence type="ECO:0000256" key="1">
    <source>
        <dbReference type="SAM" id="SignalP"/>
    </source>
</evidence>
<gene>
    <name evidence="2" type="ORF">KUV50_10750</name>
</gene>
<reference evidence="2" key="1">
    <citation type="submission" date="2021-06" db="EMBL/GenBank/DDBJ databases">
        <title>44 bacteria genomes isolated from Dapeng, Shenzhen.</title>
        <authorList>
            <person name="Zheng W."/>
            <person name="Yu S."/>
            <person name="Huang Y."/>
        </authorList>
    </citation>
    <scope>NUCLEOTIDE SEQUENCE</scope>
    <source>
        <strain evidence="2">DP5N28-2</strain>
    </source>
</reference>
<dbReference type="Proteomes" id="UP000753961">
    <property type="component" value="Unassembled WGS sequence"/>
</dbReference>
<comment type="caution">
    <text evidence="2">The sequence shown here is derived from an EMBL/GenBank/DDBJ whole genome shotgun (WGS) entry which is preliminary data.</text>
</comment>
<accession>A0A953HMC2</accession>
<evidence type="ECO:0000313" key="3">
    <source>
        <dbReference type="Proteomes" id="UP000753961"/>
    </source>
</evidence>
<dbReference type="EMBL" id="JAHVHU010000009">
    <property type="protein sequence ID" value="MBY5958614.1"/>
    <property type="molecule type" value="Genomic_DNA"/>
</dbReference>
<proteinExistence type="predicted"/>
<evidence type="ECO:0000313" key="2">
    <source>
        <dbReference type="EMBL" id="MBY5958614.1"/>
    </source>
</evidence>
<keyword evidence="1" id="KW-0732">Signal</keyword>
<feature type="signal peptide" evidence="1">
    <location>
        <begin position="1"/>
        <end position="18"/>
    </location>
</feature>